<dbReference type="Gene3D" id="3.40.309.10">
    <property type="entry name" value="Aldehyde Dehydrogenase, Chain A, domain 2"/>
    <property type="match status" value="1"/>
</dbReference>
<evidence type="ECO:0000256" key="4">
    <source>
        <dbReference type="ARBA" id="ARBA00049194"/>
    </source>
</evidence>
<protein>
    <recommendedName>
        <fullName evidence="3">aldehyde dehydrogenase (NAD(+))</fullName>
        <ecNumber evidence="3">1.2.1.3</ecNumber>
    </recommendedName>
</protein>
<name>A0A2V3U8E7_9HYPH</name>
<evidence type="ECO:0000313" key="9">
    <source>
        <dbReference type="Proteomes" id="UP000248021"/>
    </source>
</evidence>
<dbReference type="PANTHER" id="PTHR42804">
    <property type="entry name" value="ALDEHYDE DEHYDROGENASE"/>
    <property type="match status" value="1"/>
</dbReference>
<evidence type="ECO:0000256" key="2">
    <source>
        <dbReference type="ARBA" id="ARBA00023002"/>
    </source>
</evidence>
<keyword evidence="2 6" id="KW-0560">Oxidoreductase</keyword>
<dbReference type="SUPFAM" id="SSF53720">
    <property type="entry name" value="ALDH-like"/>
    <property type="match status" value="1"/>
</dbReference>
<dbReference type="Proteomes" id="UP000248021">
    <property type="component" value="Unassembled WGS sequence"/>
</dbReference>
<dbReference type="GO" id="GO:0004029">
    <property type="term" value="F:aldehyde dehydrogenase (NAD+) activity"/>
    <property type="evidence" value="ECO:0007669"/>
    <property type="project" value="UniProtKB-EC"/>
</dbReference>
<accession>A0A2V3U8E7</accession>
<proteinExistence type="inferred from homology"/>
<gene>
    <name evidence="8" type="ORF">C7450_104128</name>
</gene>
<dbReference type="InterPro" id="IPR016161">
    <property type="entry name" value="Ald_DH/histidinol_DH"/>
</dbReference>
<comment type="catalytic activity">
    <reaction evidence="4">
        <text>an aldehyde + NAD(+) + H2O = a carboxylate + NADH + 2 H(+)</text>
        <dbReference type="Rhea" id="RHEA:16185"/>
        <dbReference type="ChEBI" id="CHEBI:15377"/>
        <dbReference type="ChEBI" id="CHEBI:15378"/>
        <dbReference type="ChEBI" id="CHEBI:17478"/>
        <dbReference type="ChEBI" id="CHEBI:29067"/>
        <dbReference type="ChEBI" id="CHEBI:57540"/>
        <dbReference type="ChEBI" id="CHEBI:57945"/>
        <dbReference type="EC" id="1.2.1.3"/>
    </reaction>
</comment>
<evidence type="ECO:0000256" key="6">
    <source>
        <dbReference type="RuleBase" id="RU003345"/>
    </source>
</evidence>
<feature type="domain" description="Aldehyde dehydrogenase" evidence="7">
    <location>
        <begin position="13"/>
        <end position="469"/>
    </location>
</feature>
<comment type="caution">
    <text evidence="8">The sequence shown here is derived from an EMBL/GenBank/DDBJ whole genome shotgun (WGS) entry which is preliminary data.</text>
</comment>
<dbReference type="InterPro" id="IPR016163">
    <property type="entry name" value="Ald_DH_C"/>
</dbReference>
<dbReference type="Gene3D" id="3.40.605.10">
    <property type="entry name" value="Aldehyde Dehydrogenase, Chain A, domain 1"/>
    <property type="match status" value="1"/>
</dbReference>
<comment type="similarity">
    <text evidence="1 6">Belongs to the aldehyde dehydrogenase family.</text>
</comment>
<evidence type="ECO:0000256" key="1">
    <source>
        <dbReference type="ARBA" id="ARBA00009986"/>
    </source>
</evidence>
<dbReference type="AlphaFoldDB" id="A0A2V3U8E7"/>
<evidence type="ECO:0000256" key="3">
    <source>
        <dbReference type="ARBA" id="ARBA00024226"/>
    </source>
</evidence>
<keyword evidence="9" id="KW-1185">Reference proteome</keyword>
<evidence type="ECO:0000313" key="8">
    <source>
        <dbReference type="EMBL" id="PXW60076.1"/>
    </source>
</evidence>
<dbReference type="RefSeq" id="WP_110374425.1">
    <property type="nucleotide sequence ID" value="NZ_JAHBRY010000001.1"/>
</dbReference>
<dbReference type="Pfam" id="PF00171">
    <property type="entry name" value="Aldedh"/>
    <property type="match status" value="1"/>
</dbReference>
<dbReference type="InterPro" id="IPR016160">
    <property type="entry name" value="Ald_DH_CS_CYS"/>
</dbReference>
<reference evidence="8 9" key="1">
    <citation type="submission" date="2018-05" db="EMBL/GenBank/DDBJ databases">
        <title>Genomic Encyclopedia of Type Strains, Phase IV (KMG-IV): sequencing the most valuable type-strain genomes for metagenomic binning, comparative biology and taxonomic classification.</title>
        <authorList>
            <person name="Goeker M."/>
        </authorList>
    </citation>
    <scope>NUCLEOTIDE SEQUENCE [LARGE SCALE GENOMIC DNA]</scope>
    <source>
        <strain evidence="8 9">DSM 6462</strain>
    </source>
</reference>
<dbReference type="EMBL" id="QJJK01000004">
    <property type="protein sequence ID" value="PXW60076.1"/>
    <property type="molecule type" value="Genomic_DNA"/>
</dbReference>
<feature type="active site" evidence="5">
    <location>
        <position position="245"/>
    </location>
</feature>
<dbReference type="PROSITE" id="PS00687">
    <property type="entry name" value="ALDEHYDE_DEHYDR_GLU"/>
    <property type="match status" value="1"/>
</dbReference>
<dbReference type="PANTHER" id="PTHR42804:SF1">
    <property type="entry name" value="ALDEHYDE DEHYDROGENASE-RELATED"/>
    <property type="match status" value="1"/>
</dbReference>
<dbReference type="OrthoDB" id="9812625at2"/>
<evidence type="ECO:0000256" key="5">
    <source>
        <dbReference type="PROSITE-ProRule" id="PRU10007"/>
    </source>
</evidence>
<dbReference type="InterPro" id="IPR015590">
    <property type="entry name" value="Aldehyde_DH_dom"/>
</dbReference>
<organism evidence="8 9">
    <name type="scientific">Chelatococcus asaccharovorans</name>
    <dbReference type="NCBI Taxonomy" id="28210"/>
    <lineage>
        <taxon>Bacteria</taxon>
        <taxon>Pseudomonadati</taxon>
        <taxon>Pseudomonadota</taxon>
        <taxon>Alphaproteobacteria</taxon>
        <taxon>Hyphomicrobiales</taxon>
        <taxon>Chelatococcaceae</taxon>
        <taxon>Chelatococcus</taxon>
    </lineage>
</organism>
<dbReference type="CDD" id="cd07138">
    <property type="entry name" value="ALDH_CddD_SSP0762"/>
    <property type="match status" value="1"/>
</dbReference>
<dbReference type="EC" id="1.2.1.3" evidence="3"/>
<sequence>MQIARSCFINGQWVAPDKPTSFTVTNSATGVPWLEVPLAGVPEADRACMAGRAAFAGWSDLDPAVRAGYLGRIADELEARQAEIAAAVSREVGMPLKLSERIQVAAPILAWRRLAKAAADYQWTETIGNSLVERVAAGVAICITPWNYPLHQITGKVAPALLAGCTVVLKPSEMAPSAAILLAEAIEAAQLPAGVFNMVIGAGADVGAALVASPEADVISFTGSTAVGRQIGAQALSAVKRVTLELGGKSASVLLPGADMAAAVRSTVGSCFLNSGQTCSALTRFVVPAAQQEEVLALISEAVQRITVGDPLDPNSRMGPLVSKDQQERVRRYISKGIESGARLVCGGAEQPGGNEAGYFVSPTVFADVDPASAIAQEEIFGPVLCVIPYRDIDEAVAIANGTPYGLAGAVWGPDDALSLSVARRIRAGQVDINGGPFNLDAPFGGFGMSGVGRENGRFGLDDFLEYRSLQQPQRKG</sequence>
<dbReference type="PROSITE" id="PS00070">
    <property type="entry name" value="ALDEHYDE_DEHYDR_CYS"/>
    <property type="match status" value="1"/>
</dbReference>
<dbReference type="InterPro" id="IPR016162">
    <property type="entry name" value="Ald_DH_N"/>
</dbReference>
<dbReference type="InterPro" id="IPR029510">
    <property type="entry name" value="Ald_DH_CS_GLU"/>
</dbReference>
<dbReference type="FunFam" id="3.40.605.10:FF:000007">
    <property type="entry name" value="NAD/NADP-dependent betaine aldehyde dehydrogenase"/>
    <property type="match status" value="1"/>
</dbReference>
<evidence type="ECO:0000259" key="7">
    <source>
        <dbReference type="Pfam" id="PF00171"/>
    </source>
</evidence>